<dbReference type="RefSeq" id="WP_338601032.1">
    <property type="nucleotide sequence ID" value="NZ_AP028679.1"/>
</dbReference>
<feature type="transmembrane region" description="Helical" evidence="1">
    <location>
        <begin position="7"/>
        <end position="25"/>
    </location>
</feature>
<keyword evidence="4" id="KW-1185">Reference proteome</keyword>
<keyword evidence="1" id="KW-0812">Transmembrane</keyword>
<feature type="transmembrane region" description="Helical" evidence="1">
    <location>
        <begin position="86"/>
        <end position="115"/>
    </location>
</feature>
<keyword evidence="1" id="KW-0472">Membrane</keyword>
<reference evidence="4" key="1">
    <citation type="journal article" date="2023" name="Arch. Microbiol.">
        <title>Desulfoferula mesophilus gen. nov. sp. nov., a mesophilic sulfate-reducing bacterium isolated from a brackish lake sediment.</title>
        <authorList>
            <person name="Watanabe T."/>
            <person name="Yabe T."/>
            <person name="Tsuji J.M."/>
            <person name="Fukui M."/>
        </authorList>
    </citation>
    <scope>NUCLEOTIDE SEQUENCE [LARGE SCALE GENOMIC DNA]</scope>
    <source>
        <strain evidence="4">12FAK</strain>
    </source>
</reference>
<dbReference type="KEGG" id="dmp:FAK_29860"/>
<dbReference type="InterPro" id="IPR009936">
    <property type="entry name" value="DUF1468"/>
</dbReference>
<keyword evidence="1" id="KW-1133">Transmembrane helix</keyword>
<feature type="domain" description="DUF1468" evidence="2">
    <location>
        <begin position="9"/>
        <end position="150"/>
    </location>
</feature>
<dbReference type="Proteomes" id="UP001366166">
    <property type="component" value="Chromosome"/>
</dbReference>
<sequence length="163" mass="17649">MNARSELSLALVLIGFSLLNYFYLIPTQVVAEGSSPVYPALINTMLLCFSLAYLAEGVRCWRKEKAAQGEGGSCSTGGGKLMARPLILLVVTGAWVLSMDLLGFLISTFFFLLIASRIFGSKSWSKTIILSLVMPLIITFVFRGLNAVLPEGPAEELINLLLG</sequence>
<organism evidence="3 4">
    <name type="scientific">Desulfoferula mesophila</name>
    <dbReference type="NCBI Taxonomy" id="3058419"/>
    <lineage>
        <taxon>Bacteria</taxon>
        <taxon>Pseudomonadati</taxon>
        <taxon>Thermodesulfobacteriota</taxon>
        <taxon>Desulfarculia</taxon>
        <taxon>Desulfarculales</taxon>
        <taxon>Desulfarculaceae</taxon>
        <taxon>Desulfoferula</taxon>
    </lineage>
</organism>
<dbReference type="AlphaFoldDB" id="A0AAU9EIV4"/>
<evidence type="ECO:0000313" key="3">
    <source>
        <dbReference type="EMBL" id="BEQ15920.1"/>
    </source>
</evidence>
<feature type="transmembrane region" description="Helical" evidence="1">
    <location>
        <begin position="37"/>
        <end position="55"/>
    </location>
</feature>
<dbReference type="EMBL" id="AP028679">
    <property type="protein sequence ID" value="BEQ15920.1"/>
    <property type="molecule type" value="Genomic_DNA"/>
</dbReference>
<protein>
    <recommendedName>
        <fullName evidence="2">DUF1468 domain-containing protein</fullName>
    </recommendedName>
</protein>
<proteinExistence type="predicted"/>
<feature type="transmembrane region" description="Helical" evidence="1">
    <location>
        <begin position="127"/>
        <end position="145"/>
    </location>
</feature>
<dbReference type="Pfam" id="PF07331">
    <property type="entry name" value="TctB"/>
    <property type="match status" value="1"/>
</dbReference>
<evidence type="ECO:0000313" key="4">
    <source>
        <dbReference type="Proteomes" id="UP001366166"/>
    </source>
</evidence>
<evidence type="ECO:0000259" key="2">
    <source>
        <dbReference type="Pfam" id="PF07331"/>
    </source>
</evidence>
<name>A0AAU9EIV4_9BACT</name>
<evidence type="ECO:0000256" key="1">
    <source>
        <dbReference type="SAM" id="Phobius"/>
    </source>
</evidence>
<gene>
    <name evidence="3" type="ORF">FAK_29860</name>
</gene>
<accession>A0AAU9EIV4</accession>